<dbReference type="CDD" id="cd07067">
    <property type="entry name" value="HP_PGM_like"/>
    <property type="match status" value="1"/>
</dbReference>
<dbReference type="Proteomes" id="UP000076552">
    <property type="component" value="Unassembled WGS sequence"/>
</dbReference>
<dbReference type="STRING" id="708197.A0A166SB24"/>
<evidence type="ECO:0000256" key="2">
    <source>
        <dbReference type="PIRSR" id="PIRSR613078-2"/>
    </source>
</evidence>
<feature type="binding site" evidence="2">
    <location>
        <begin position="117"/>
        <end position="120"/>
    </location>
    <ligand>
        <name>substrate</name>
    </ligand>
</feature>
<evidence type="ECO:0000313" key="3">
    <source>
        <dbReference type="EMBL" id="KZL70490.1"/>
    </source>
</evidence>
<feature type="active site" description="Proton donor/acceptor" evidence="1">
    <location>
        <position position="117"/>
    </location>
</feature>
<dbReference type="InterPro" id="IPR013078">
    <property type="entry name" value="His_Pase_superF_clade-1"/>
</dbReference>
<organism evidence="3 4">
    <name type="scientific">Colletotrichum tofieldiae</name>
    <dbReference type="NCBI Taxonomy" id="708197"/>
    <lineage>
        <taxon>Eukaryota</taxon>
        <taxon>Fungi</taxon>
        <taxon>Dikarya</taxon>
        <taxon>Ascomycota</taxon>
        <taxon>Pezizomycotina</taxon>
        <taxon>Sordariomycetes</taxon>
        <taxon>Hypocreomycetidae</taxon>
        <taxon>Glomerellales</taxon>
        <taxon>Glomerellaceae</taxon>
        <taxon>Colletotrichum</taxon>
        <taxon>Colletotrichum spaethianum species complex</taxon>
    </lineage>
</organism>
<dbReference type="SMART" id="SM00855">
    <property type="entry name" value="PGAM"/>
    <property type="match status" value="1"/>
</dbReference>
<dbReference type="GO" id="GO:0046390">
    <property type="term" value="P:ribose phosphate biosynthetic process"/>
    <property type="evidence" value="ECO:0007669"/>
    <property type="project" value="TreeGrafter"/>
</dbReference>
<dbReference type="GO" id="GO:0050278">
    <property type="term" value="F:sedoheptulose-bisphosphatase activity"/>
    <property type="evidence" value="ECO:0007669"/>
    <property type="project" value="TreeGrafter"/>
</dbReference>
<feature type="binding site" evidence="2">
    <location>
        <begin position="47"/>
        <end position="48"/>
    </location>
    <ligand>
        <name>substrate</name>
    </ligand>
</feature>
<comment type="caution">
    <text evidence="3">The sequence shown here is derived from an EMBL/GenBank/DDBJ whole genome shotgun (WGS) entry which is preliminary data.</text>
</comment>
<protein>
    <submittedName>
        <fullName evidence="3">Phosphoglycerate mutase</fullName>
    </submittedName>
</protein>
<feature type="binding site" evidence="2">
    <location>
        <position position="91"/>
    </location>
    <ligand>
        <name>substrate</name>
    </ligand>
</feature>
<dbReference type="SUPFAM" id="SSF53254">
    <property type="entry name" value="Phosphoglycerate mutase-like"/>
    <property type="match status" value="1"/>
</dbReference>
<dbReference type="InterPro" id="IPR029033">
    <property type="entry name" value="His_PPase_superfam"/>
</dbReference>
<sequence>MTFYRADVSRLVTTILICTMSDKESLTPRVFLVRHGETDWAKEGRCTGITDVDLTPAGVTQVSSTAGILVGAGKLVDPVRLAKIIVSPRKRAIHTFELLLPSLIRGLEVTYTEDIAEWDYGRYEGMTTTQIKESRKQKGLDSTQPWSIWKDGCEDGESMQQVTERLDRIISQIREIQSPYMNGEKPVDVLIVAHGLILRCFWKRWLGLPVDSDLQMNFAPGAIAVLSYKENNIDKPSFDLGVALPPTVSSGLGG</sequence>
<dbReference type="PANTHER" id="PTHR48100">
    <property type="entry name" value="BROAD-SPECIFICITY PHOSPHATASE YOR283W-RELATED"/>
    <property type="match status" value="1"/>
</dbReference>
<proteinExistence type="predicted"/>
<name>A0A166SB24_9PEZI</name>
<accession>A0A166SB24</accession>
<evidence type="ECO:0000313" key="4">
    <source>
        <dbReference type="Proteomes" id="UP000076552"/>
    </source>
</evidence>
<reference evidence="3 4" key="1">
    <citation type="submission" date="2015-06" db="EMBL/GenBank/DDBJ databases">
        <title>Survival trade-offs in plant roots during colonization by closely related pathogenic and mutualistic fungi.</title>
        <authorList>
            <person name="Hacquard S."/>
            <person name="Kracher B."/>
            <person name="Hiruma K."/>
            <person name="Weinman A."/>
            <person name="Muench P."/>
            <person name="Garrido Oter R."/>
            <person name="Ver Loren van Themaat E."/>
            <person name="Dallerey J.-F."/>
            <person name="Damm U."/>
            <person name="Henrissat B."/>
            <person name="Lespinet O."/>
            <person name="Thon M."/>
            <person name="Kemen E."/>
            <person name="McHardy A.C."/>
            <person name="Schulze-Lefert P."/>
            <person name="O'Connell R.J."/>
        </authorList>
    </citation>
    <scope>NUCLEOTIDE SEQUENCE [LARGE SCALE GENOMIC DNA]</scope>
    <source>
        <strain evidence="3 4">0861</strain>
    </source>
</reference>
<evidence type="ECO:0000256" key="1">
    <source>
        <dbReference type="PIRSR" id="PIRSR613078-1"/>
    </source>
</evidence>
<feature type="active site" description="Tele-phosphohistidine intermediate" evidence="1">
    <location>
        <position position="35"/>
    </location>
</feature>
<gene>
    <name evidence="3" type="ORF">CT0861_10977</name>
</gene>
<dbReference type="Pfam" id="PF00300">
    <property type="entry name" value="His_Phos_1"/>
    <property type="match status" value="1"/>
</dbReference>
<dbReference type="EMBL" id="LFIV01000088">
    <property type="protein sequence ID" value="KZL70490.1"/>
    <property type="molecule type" value="Genomic_DNA"/>
</dbReference>
<dbReference type="AlphaFoldDB" id="A0A166SB24"/>
<dbReference type="Gene3D" id="3.40.50.1240">
    <property type="entry name" value="Phosphoglycerate mutase-like"/>
    <property type="match status" value="1"/>
</dbReference>
<dbReference type="PANTHER" id="PTHR48100:SF15">
    <property type="entry name" value="SEDOHEPTULOSE 1,7-BISPHOSPHATASE"/>
    <property type="match status" value="1"/>
</dbReference>
<keyword evidence="4" id="KW-1185">Reference proteome</keyword>
<dbReference type="InterPro" id="IPR050275">
    <property type="entry name" value="PGM_Phosphatase"/>
</dbReference>